<organism evidence="3 4">
    <name type="scientific">Recurvomyces mirabilis</name>
    <dbReference type="NCBI Taxonomy" id="574656"/>
    <lineage>
        <taxon>Eukaryota</taxon>
        <taxon>Fungi</taxon>
        <taxon>Dikarya</taxon>
        <taxon>Ascomycota</taxon>
        <taxon>Pezizomycotina</taxon>
        <taxon>Dothideomycetes</taxon>
        <taxon>Dothideomycetidae</taxon>
        <taxon>Mycosphaerellales</taxon>
        <taxon>Teratosphaeriaceae</taxon>
        <taxon>Recurvomyces</taxon>
    </lineage>
</organism>
<comment type="caution">
    <text evidence="3">The sequence shown here is derived from an EMBL/GenBank/DDBJ whole genome shotgun (WGS) entry which is preliminary data.</text>
</comment>
<proteinExistence type="inferred from homology"/>
<dbReference type="InterPro" id="IPR050491">
    <property type="entry name" value="AmpC-like"/>
</dbReference>
<dbReference type="Proteomes" id="UP001274830">
    <property type="component" value="Unassembled WGS sequence"/>
</dbReference>
<sequence>MASPFTATFDGTAKDALEFWHIPGASFAVLHGANSWTRAYGNADQESKTPTTSETLFYAASTTKAHLCAAWGVYIDSDLNRGRPKKDQVEWSTPLVEIIREDFVLADCVRTAQVTLEDALSHRTGLPSHELSYGYDGVKETKSVTRNLRNLPLSSSGFRTTLEYCNTPFIAASHALEVLTERPMAAYLDEMLWKPLGMTQSFPGYPKAAEAVKDRGMTLAKGTVWSKAPGSKDEHEGHLVEEEHQDFPEISGAGYVISNANDYIRWMRAWLEPGSGPLRPALIKEVWTSRTIAPPDDAEIECIDGVLAYGLGWYINMYRGRIVYWHPGGLIGAGSYIMLCPDIHWGVTLFANGEGASLKIKGLAFELLDVALGISEKDRTMRIRCQDRAVKIYADSRESQKRRREELCPDVPADRKIPLAVPLSAYTGRFSHPGYGPLTFTAVHVTADQKVLHVDLTSRTWRNLLIFEHANAEHWLVEKQMGQSPLRTILRAESRIGVDGTVVAWGIALEPSLPDTLMWFDKIRN</sequence>
<dbReference type="Gene3D" id="3.40.710.10">
    <property type="entry name" value="DD-peptidase/beta-lactamase superfamily"/>
    <property type="match status" value="1"/>
</dbReference>
<reference evidence="3" key="1">
    <citation type="submission" date="2023-07" db="EMBL/GenBank/DDBJ databases">
        <title>Black Yeasts Isolated from many extreme environments.</title>
        <authorList>
            <person name="Coleine C."/>
            <person name="Stajich J.E."/>
            <person name="Selbmann L."/>
        </authorList>
    </citation>
    <scope>NUCLEOTIDE SEQUENCE</scope>
    <source>
        <strain evidence="3">CCFEE 5485</strain>
    </source>
</reference>
<dbReference type="PANTHER" id="PTHR46825:SF9">
    <property type="entry name" value="BETA-LACTAMASE-RELATED DOMAIN-CONTAINING PROTEIN"/>
    <property type="match status" value="1"/>
</dbReference>
<evidence type="ECO:0000259" key="2">
    <source>
        <dbReference type="Pfam" id="PF00144"/>
    </source>
</evidence>
<evidence type="ECO:0000256" key="1">
    <source>
        <dbReference type="ARBA" id="ARBA00038215"/>
    </source>
</evidence>
<dbReference type="AlphaFoldDB" id="A0AAE0WK12"/>
<name>A0AAE0WK12_9PEZI</name>
<feature type="domain" description="Beta-lactamase-related" evidence="2">
    <location>
        <begin position="19"/>
        <end position="355"/>
    </location>
</feature>
<dbReference type="PANTHER" id="PTHR46825">
    <property type="entry name" value="D-ALANYL-D-ALANINE-CARBOXYPEPTIDASE/ENDOPEPTIDASE AMPH"/>
    <property type="match status" value="1"/>
</dbReference>
<accession>A0AAE0WK12</accession>
<comment type="similarity">
    <text evidence="1">Belongs to the peptidase S12 family.</text>
</comment>
<protein>
    <recommendedName>
        <fullName evidence="2">Beta-lactamase-related domain-containing protein</fullName>
    </recommendedName>
</protein>
<dbReference type="Pfam" id="PF00144">
    <property type="entry name" value="Beta-lactamase"/>
    <property type="match status" value="1"/>
</dbReference>
<dbReference type="SUPFAM" id="SSF56601">
    <property type="entry name" value="beta-lactamase/transpeptidase-like"/>
    <property type="match status" value="1"/>
</dbReference>
<evidence type="ECO:0000313" key="3">
    <source>
        <dbReference type="EMBL" id="KAK3673112.1"/>
    </source>
</evidence>
<evidence type="ECO:0000313" key="4">
    <source>
        <dbReference type="Proteomes" id="UP001274830"/>
    </source>
</evidence>
<gene>
    <name evidence="3" type="ORF">LTR78_006952</name>
</gene>
<dbReference type="InterPro" id="IPR001466">
    <property type="entry name" value="Beta-lactam-related"/>
</dbReference>
<dbReference type="InterPro" id="IPR012338">
    <property type="entry name" value="Beta-lactam/transpept-like"/>
</dbReference>
<dbReference type="EMBL" id="JAUTXT010000027">
    <property type="protein sequence ID" value="KAK3673112.1"/>
    <property type="molecule type" value="Genomic_DNA"/>
</dbReference>
<keyword evidence="4" id="KW-1185">Reference proteome</keyword>